<keyword evidence="3" id="KW-1185">Reference proteome</keyword>
<feature type="compositionally biased region" description="Basic and acidic residues" evidence="1">
    <location>
        <begin position="10"/>
        <end position="21"/>
    </location>
</feature>
<sequence length="421" mass="46289">MSAEEENEAPPDHSLLEHAEEYFQENPPNADPTPVPDFGNADKVVPAWAEGEISTDELVRYGYLSVYDPDELPDEYVPDQSADLDVSSYMPFILSQVDEASEETREWVLDELTPAAPESMNQDELSTLESGSDCGESEEVADVVFTCVTISQNFMVWYNIGFSDGIPGEDTNGNGRPDAIDTIIDSLEAGYRTYTGRGFDHPDNGATGRISVFLGLAPRGQAFVSPVSLGPLSSPNPIAMSANPAQRADGGENKDRYNYLPRHELFHVFQYYYIPDPTAVLPSVNWWMEATAEWATRESIRSGAGDRMYAGTLGDFLNHPGLALNAYEGLGSGRQYGSFIVASYFTEAVSRNFVLDTWRTIKESRNSVEGRVAPIEAIEQVADFYGRDLNDLLLGFAVANYRLDTPSGATFFLRAPAKSGL</sequence>
<protein>
    <submittedName>
        <fullName evidence="2">Uncharacterized protein</fullName>
    </submittedName>
</protein>
<dbReference type="AlphaFoldDB" id="A0A840W5R6"/>
<dbReference type="Proteomes" id="UP000579647">
    <property type="component" value="Unassembled WGS sequence"/>
</dbReference>
<evidence type="ECO:0000313" key="3">
    <source>
        <dbReference type="Proteomes" id="UP000579647"/>
    </source>
</evidence>
<accession>A0A840W5R6</accession>
<name>A0A840W5R6_9ACTN</name>
<reference evidence="2 3" key="1">
    <citation type="submission" date="2020-08" db="EMBL/GenBank/DDBJ databases">
        <title>Sequencing the genomes of 1000 actinobacteria strains.</title>
        <authorList>
            <person name="Klenk H.-P."/>
        </authorList>
    </citation>
    <scope>NUCLEOTIDE SEQUENCE [LARGE SCALE GENOMIC DNA]</scope>
    <source>
        <strain evidence="2 3">DSM 44598</strain>
    </source>
</reference>
<dbReference type="RefSeq" id="WP_184365810.1">
    <property type="nucleotide sequence ID" value="NZ_BAAAKM010000168.1"/>
</dbReference>
<dbReference type="EMBL" id="JACHDO010000001">
    <property type="protein sequence ID" value="MBB5492320.1"/>
    <property type="molecule type" value="Genomic_DNA"/>
</dbReference>
<organism evidence="2 3">
    <name type="scientific">Nocardiopsis metallicus</name>
    <dbReference type="NCBI Taxonomy" id="179819"/>
    <lineage>
        <taxon>Bacteria</taxon>
        <taxon>Bacillati</taxon>
        <taxon>Actinomycetota</taxon>
        <taxon>Actinomycetes</taxon>
        <taxon>Streptosporangiales</taxon>
        <taxon>Nocardiopsidaceae</taxon>
        <taxon>Nocardiopsis</taxon>
    </lineage>
</organism>
<comment type="caution">
    <text evidence="2">The sequence shown here is derived from an EMBL/GenBank/DDBJ whole genome shotgun (WGS) entry which is preliminary data.</text>
</comment>
<evidence type="ECO:0000256" key="1">
    <source>
        <dbReference type="SAM" id="MobiDB-lite"/>
    </source>
</evidence>
<evidence type="ECO:0000313" key="2">
    <source>
        <dbReference type="EMBL" id="MBB5492320.1"/>
    </source>
</evidence>
<proteinExistence type="predicted"/>
<feature type="region of interest" description="Disordered" evidence="1">
    <location>
        <begin position="1"/>
        <end position="41"/>
    </location>
</feature>
<gene>
    <name evidence="2" type="ORF">HNR07_003457</name>
</gene>